<protein>
    <submittedName>
        <fullName evidence="9">ATP-dependent RNA helicase dhx57</fullName>
    </submittedName>
</protein>
<dbReference type="Proteomes" id="UP000037460">
    <property type="component" value="Unassembled WGS sequence"/>
</dbReference>
<feature type="compositionally biased region" description="Low complexity" evidence="5">
    <location>
        <begin position="121"/>
        <end position="132"/>
    </location>
</feature>
<dbReference type="Gene3D" id="3.40.50.300">
    <property type="entry name" value="P-loop containing nucleotide triphosphate hydrolases"/>
    <property type="match status" value="2"/>
</dbReference>
<evidence type="ECO:0000259" key="8">
    <source>
        <dbReference type="PROSITE" id="PS51194"/>
    </source>
</evidence>
<dbReference type="GO" id="GO:0016787">
    <property type="term" value="F:hydrolase activity"/>
    <property type="evidence" value="ECO:0007669"/>
    <property type="project" value="UniProtKB-KW"/>
</dbReference>
<evidence type="ECO:0000259" key="6">
    <source>
        <dbReference type="PROSITE" id="PS50304"/>
    </source>
</evidence>
<dbReference type="Pfam" id="PF26026">
    <property type="entry name" value="RNA_hel_CTD"/>
    <property type="match status" value="1"/>
</dbReference>
<dbReference type="PANTHER" id="PTHR18934:SF145">
    <property type="entry name" value="ATP-DEPENDENT RNA HELICASE DHX57-RELATED"/>
    <property type="match status" value="1"/>
</dbReference>
<evidence type="ECO:0000256" key="2">
    <source>
        <dbReference type="ARBA" id="ARBA00022801"/>
    </source>
</evidence>
<evidence type="ECO:0000259" key="7">
    <source>
        <dbReference type="PROSITE" id="PS51192"/>
    </source>
</evidence>
<dbReference type="CDD" id="cd17917">
    <property type="entry name" value="DEXHc_RHA-like"/>
    <property type="match status" value="1"/>
</dbReference>
<dbReference type="SMART" id="SM00490">
    <property type="entry name" value="HELICc"/>
    <property type="match status" value="1"/>
</dbReference>
<feature type="compositionally biased region" description="Basic and acidic residues" evidence="5">
    <location>
        <begin position="101"/>
        <end position="111"/>
    </location>
</feature>
<dbReference type="Pfam" id="PF21010">
    <property type="entry name" value="HA2_C"/>
    <property type="match status" value="1"/>
</dbReference>
<evidence type="ECO:0000313" key="10">
    <source>
        <dbReference type="Proteomes" id="UP000037460"/>
    </source>
</evidence>
<dbReference type="PROSITE" id="PS51192">
    <property type="entry name" value="HELICASE_ATP_BIND_1"/>
    <property type="match status" value="1"/>
</dbReference>
<dbReference type="InterPro" id="IPR001650">
    <property type="entry name" value="Helicase_C-like"/>
</dbReference>
<dbReference type="SMART" id="SM00847">
    <property type="entry name" value="HA2"/>
    <property type="match status" value="1"/>
</dbReference>
<reference evidence="10" key="1">
    <citation type="journal article" date="2015" name="PLoS Genet.">
        <title>Genome Sequence and Transcriptome Analyses of Chrysochromulina tobin: Metabolic Tools for Enhanced Algal Fitness in the Prominent Order Prymnesiales (Haptophyceae).</title>
        <authorList>
            <person name="Hovde B.T."/>
            <person name="Deodato C.R."/>
            <person name="Hunsperger H.M."/>
            <person name="Ryken S.A."/>
            <person name="Yost W."/>
            <person name="Jha R.K."/>
            <person name="Patterson J."/>
            <person name="Monnat R.J. Jr."/>
            <person name="Barlow S.B."/>
            <person name="Starkenburg S.R."/>
            <person name="Cattolico R.A."/>
        </authorList>
    </citation>
    <scope>NUCLEOTIDE SEQUENCE</scope>
    <source>
        <strain evidence="10">CCMP291</strain>
    </source>
</reference>
<dbReference type="GO" id="GO:0003723">
    <property type="term" value="F:RNA binding"/>
    <property type="evidence" value="ECO:0007669"/>
    <property type="project" value="TreeGrafter"/>
</dbReference>
<keyword evidence="2" id="KW-0378">Hydrolase</keyword>
<dbReference type="SUPFAM" id="SSF63748">
    <property type="entry name" value="Tudor/PWWP/MBT"/>
    <property type="match status" value="1"/>
</dbReference>
<evidence type="ECO:0000256" key="3">
    <source>
        <dbReference type="ARBA" id="ARBA00022806"/>
    </source>
</evidence>
<proteinExistence type="predicted"/>
<keyword evidence="4" id="KW-0067">ATP-binding</keyword>
<feature type="region of interest" description="Disordered" evidence="5">
    <location>
        <begin position="100"/>
        <end position="136"/>
    </location>
</feature>
<dbReference type="Gene3D" id="2.30.30.140">
    <property type="match status" value="1"/>
</dbReference>
<dbReference type="CDD" id="cd18791">
    <property type="entry name" value="SF2_C_RHA"/>
    <property type="match status" value="1"/>
</dbReference>
<feature type="non-terminal residue" evidence="9">
    <location>
        <position position="1"/>
    </location>
</feature>
<keyword evidence="3 9" id="KW-0347">Helicase</keyword>
<feature type="region of interest" description="Disordered" evidence="5">
    <location>
        <begin position="272"/>
        <end position="299"/>
    </location>
</feature>
<dbReference type="PROSITE" id="PS50304">
    <property type="entry name" value="TUDOR"/>
    <property type="match status" value="1"/>
</dbReference>
<keyword evidence="10" id="KW-1185">Reference proteome</keyword>
<accession>A0A0M0JQ63</accession>
<dbReference type="AlphaFoldDB" id="A0A0M0JQ63"/>
<feature type="region of interest" description="Disordered" evidence="5">
    <location>
        <begin position="320"/>
        <end position="339"/>
    </location>
</feature>
<dbReference type="InterPro" id="IPR007502">
    <property type="entry name" value="Helicase-assoc_dom"/>
</dbReference>
<dbReference type="EMBL" id="JWZX01002520">
    <property type="protein sequence ID" value="KOO28736.1"/>
    <property type="molecule type" value="Genomic_DNA"/>
</dbReference>
<name>A0A0M0JQ63_9EUKA</name>
<dbReference type="GO" id="GO:0005524">
    <property type="term" value="F:ATP binding"/>
    <property type="evidence" value="ECO:0007669"/>
    <property type="project" value="UniProtKB-KW"/>
</dbReference>
<dbReference type="InterPro" id="IPR059023">
    <property type="entry name" value="RNA_hel_CTD"/>
</dbReference>
<organism evidence="9 10">
    <name type="scientific">Chrysochromulina tobinii</name>
    <dbReference type="NCBI Taxonomy" id="1460289"/>
    <lineage>
        <taxon>Eukaryota</taxon>
        <taxon>Haptista</taxon>
        <taxon>Haptophyta</taxon>
        <taxon>Prymnesiophyceae</taxon>
        <taxon>Prymnesiales</taxon>
        <taxon>Chrysochromulinaceae</taxon>
        <taxon>Chrysochromulina</taxon>
    </lineage>
</organism>
<dbReference type="FunFam" id="1.20.120.1080:FF:000002">
    <property type="entry name" value="Putative ATP-dependent RNA helicase DHX36"/>
    <property type="match status" value="1"/>
</dbReference>
<feature type="region of interest" description="Disordered" evidence="5">
    <location>
        <begin position="1"/>
        <end position="26"/>
    </location>
</feature>
<dbReference type="SUPFAM" id="SSF52540">
    <property type="entry name" value="P-loop containing nucleoside triphosphate hydrolases"/>
    <property type="match status" value="2"/>
</dbReference>
<comment type="caution">
    <text evidence="9">The sequence shown here is derived from an EMBL/GenBank/DDBJ whole genome shotgun (WGS) entry which is preliminary data.</text>
</comment>
<sequence>KTKAVIKKSTAKQANAKPKDDGSVAVGIGNADEALVRRALREAADEDEGEEEEEGLDVGDRVLALWEEDGEWYDAVVEEFGDETVVVWFEEWECSAELPCDEEHVVPRPDGDADDDDDDTANATSTTDGGSSQHRILTRRLEEDPTLQGITHVIVDEVHERSVESDFLLMVLRDLLVKRPELRLVLMSATLDADLFASYFDVRGRRPPTVRVPGRTFPVTQLFLEDALELTRHKAPAAAEECRLDINDGKPYTRQEFVDEYGGLREWDLAKPAPAPKLSGPQPSAQPTPEPEERRLSADGERYTKAEFYSFYGSYKEWDAAAQQPPSKPPKAKAKAGGGDGGGVVDGVADAILVFLPGFKEIQTLHEALLATRELGAEPQRSWVLPLHGLLPPEEQRKVFERPTGGARKIVLATNIAETAITVDDVSYVVDCGRMKEKRFDAAKRMESLEDCLISRANAKQRRGRAGRVRPGVAFHLITRHTHDDTCDGAQLPEIKRIPLERLVLTIKRLGYKESAAAVCARLLDPPERASVGEAVRSLVAMEAIDQSGGGEELTPLGAHLACLPTDARLGKFILLGAIFGVVDEALTIAATLSHRTPFIAPFDKRDAADAAKRSFSVGQSDHLAALNAYRQFDSLPGNGKYDFARANFLGIKETRFESKYLVFAEKVKTTQIYVRDSSPVSPYALMLFGGGLTLEGAARGARDTPRTEATLAVDTWIRFRVPYRMHELILDIRQRLRELLMKKIERPEVELSAAGKAIMEAVTALLGAPPPDL</sequence>
<feature type="domain" description="Tudor" evidence="6">
    <location>
        <begin position="55"/>
        <end position="113"/>
    </location>
</feature>
<evidence type="ECO:0000256" key="1">
    <source>
        <dbReference type="ARBA" id="ARBA00022741"/>
    </source>
</evidence>
<dbReference type="OrthoDB" id="5600252at2759"/>
<feature type="domain" description="Helicase ATP-binding" evidence="7">
    <location>
        <begin position="134"/>
        <end position="209"/>
    </location>
</feature>
<evidence type="ECO:0000313" key="9">
    <source>
        <dbReference type="EMBL" id="KOO28736.1"/>
    </source>
</evidence>
<dbReference type="InterPro" id="IPR002999">
    <property type="entry name" value="Tudor"/>
</dbReference>
<dbReference type="PANTHER" id="PTHR18934">
    <property type="entry name" value="ATP-DEPENDENT RNA HELICASE"/>
    <property type="match status" value="1"/>
</dbReference>
<evidence type="ECO:0000256" key="5">
    <source>
        <dbReference type="SAM" id="MobiDB-lite"/>
    </source>
</evidence>
<dbReference type="InterPro" id="IPR027417">
    <property type="entry name" value="P-loop_NTPase"/>
</dbReference>
<keyword evidence="1" id="KW-0547">Nucleotide-binding</keyword>
<evidence type="ECO:0000256" key="4">
    <source>
        <dbReference type="ARBA" id="ARBA00022840"/>
    </source>
</evidence>
<gene>
    <name evidence="9" type="ORF">Ctob_006661</name>
</gene>
<dbReference type="Pfam" id="PF00271">
    <property type="entry name" value="Helicase_C"/>
    <property type="match status" value="1"/>
</dbReference>
<dbReference type="Gene3D" id="1.20.120.1080">
    <property type="match status" value="1"/>
</dbReference>
<feature type="domain" description="Helicase C-terminal" evidence="8">
    <location>
        <begin position="344"/>
        <end position="511"/>
    </location>
</feature>
<dbReference type="GO" id="GO:0004386">
    <property type="term" value="F:helicase activity"/>
    <property type="evidence" value="ECO:0007669"/>
    <property type="project" value="UniProtKB-KW"/>
</dbReference>
<feature type="compositionally biased region" description="Basic residues" evidence="5">
    <location>
        <begin position="1"/>
        <end position="10"/>
    </location>
</feature>
<dbReference type="InterPro" id="IPR014001">
    <property type="entry name" value="Helicase_ATP-bd"/>
</dbReference>
<dbReference type="PROSITE" id="PS51194">
    <property type="entry name" value="HELICASE_CTER"/>
    <property type="match status" value="1"/>
</dbReference>